<organism evidence="1 2">
    <name type="scientific">Portunus trituberculatus</name>
    <name type="common">Swimming crab</name>
    <name type="synonym">Neptunus trituberculatus</name>
    <dbReference type="NCBI Taxonomy" id="210409"/>
    <lineage>
        <taxon>Eukaryota</taxon>
        <taxon>Metazoa</taxon>
        <taxon>Ecdysozoa</taxon>
        <taxon>Arthropoda</taxon>
        <taxon>Crustacea</taxon>
        <taxon>Multicrustacea</taxon>
        <taxon>Malacostraca</taxon>
        <taxon>Eumalacostraca</taxon>
        <taxon>Eucarida</taxon>
        <taxon>Decapoda</taxon>
        <taxon>Pleocyemata</taxon>
        <taxon>Brachyura</taxon>
        <taxon>Eubrachyura</taxon>
        <taxon>Portunoidea</taxon>
        <taxon>Portunidae</taxon>
        <taxon>Portuninae</taxon>
        <taxon>Portunus</taxon>
    </lineage>
</organism>
<name>A0A5B7HYN1_PORTR</name>
<sequence length="61" mass="6955">MSQVARIDFGRSVEMAWDNHTFVVQHDDGRQFKVPRNSPAGVSETERRKGIGDSLQLLTWP</sequence>
<evidence type="ECO:0000313" key="2">
    <source>
        <dbReference type="Proteomes" id="UP000324222"/>
    </source>
</evidence>
<evidence type="ECO:0000313" key="1">
    <source>
        <dbReference type="EMBL" id="MPC74965.1"/>
    </source>
</evidence>
<dbReference type="Proteomes" id="UP000324222">
    <property type="component" value="Unassembled WGS sequence"/>
</dbReference>
<dbReference type="EMBL" id="VSRR010040088">
    <property type="protein sequence ID" value="MPC74965.1"/>
    <property type="molecule type" value="Genomic_DNA"/>
</dbReference>
<dbReference type="AlphaFoldDB" id="A0A5B7HYN1"/>
<protein>
    <submittedName>
        <fullName evidence="1">Uncharacterized protein</fullName>
    </submittedName>
</protein>
<reference evidence="1 2" key="1">
    <citation type="submission" date="2019-05" db="EMBL/GenBank/DDBJ databases">
        <title>Another draft genome of Portunus trituberculatus and its Hox gene families provides insights of decapod evolution.</title>
        <authorList>
            <person name="Jeong J.-H."/>
            <person name="Song I."/>
            <person name="Kim S."/>
            <person name="Choi T."/>
            <person name="Kim D."/>
            <person name="Ryu S."/>
            <person name="Kim W."/>
        </authorList>
    </citation>
    <scope>NUCLEOTIDE SEQUENCE [LARGE SCALE GENOMIC DNA]</scope>
    <source>
        <tissue evidence="1">Muscle</tissue>
    </source>
</reference>
<keyword evidence="2" id="KW-1185">Reference proteome</keyword>
<accession>A0A5B7HYN1</accession>
<proteinExistence type="predicted"/>
<comment type="caution">
    <text evidence="1">The sequence shown here is derived from an EMBL/GenBank/DDBJ whole genome shotgun (WGS) entry which is preliminary data.</text>
</comment>
<gene>
    <name evidence="1" type="ORF">E2C01_069348</name>
</gene>